<dbReference type="EMBL" id="JADPUN010000031">
    <property type="protein sequence ID" value="MBF9127567.1"/>
    <property type="molecule type" value="Genomic_DNA"/>
</dbReference>
<dbReference type="InterPro" id="IPR051604">
    <property type="entry name" value="Ergot_Alk_Oxidoreductase"/>
</dbReference>
<gene>
    <name evidence="2" type="ORF">I0C86_00935</name>
</gene>
<protein>
    <submittedName>
        <fullName evidence="2">NAD(P)H-binding protein</fullName>
    </submittedName>
</protein>
<comment type="caution">
    <text evidence="2">The sequence shown here is derived from an EMBL/GenBank/DDBJ whole genome shotgun (WGS) entry which is preliminary data.</text>
</comment>
<dbReference type="InterPro" id="IPR036291">
    <property type="entry name" value="NAD(P)-bd_dom_sf"/>
</dbReference>
<evidence type="ECO:0000313" key="3">
    <source>
        <dbReference type="Proteomes" id="UP000638560"/>
    </source>
</evidence>
<dbReference type="SUPFAM" id="SSF51735">
    <property type="entry name" value="NAD(P)-binding Rossmann-fold domains"/>
    <property type="match status" value="1"/>
</dbReference>
<organism evidence="2 3">
    <name type="scientific">Plantactinospora alkalitolerans</name>
    <dbReference type="NCBI Taxonomy" id="2789879"/>
    <lineage>
        <taxon>Bacteria</taxon>
        <taxon>Bacillati</taxon>
        <taxon>Actinomycetota</taxon>
        <taxon>Actinomycetes</taxon>
        <taxon>Micromonosporales</taxon>
        <taxon>Micromonosporaceae</taxon>
        <taxon>Plantactinospora</taxon>
    </lineage>
</organism>
<dbReference type="InterPro" id="IPR016040">
    <property type="entry name" value="NAD(P)-bd_dom"/>
</dbReference>
<evidence type="ECO:0000259" key="1">
    <source>
        <dbReference type="Pfam" id="PF13460"/>
    </source>
</evidence>
<sequence>MTSERGTVLVTGATGNIGRHVVRGLLAAGVAVRAVVRDPEAADLPDGAEVVRGDLTRPEELVGALAGIDTVFLLWPFPTAEGAATVLEVIAAYAGHVVYVSSMSVRDDQEPAANGVWGEVEHLIEKSGLAWTFLRPGGFATNTLEWAGQIRADGTVRWVYGGAGRSLIHERDIAEVAVRALTDPGHIGARYVLTGPEVLTQEEQVRIIGEVIGRPARWVEIPVAQARQILVDGWAGAGLVDGALGYWARLVTDPEPVTRTVEEVTGVPARTFRNWAADHADEFRPSRPEGGE</sequence>
<name>A0ABS0GN16_9ACTN</name>
<accession>A0ABS0GN16</accession>
<evidence type="ECO:0000313" key="2">
    <source>
        <dbReference type="EMBL" id="MBF9127567.1"/>
    </source>
</evidence>
<keyword evidence="3" id="KW-1185">Reference proteome</keyword>
<dbReference type="Proteomes" id="UP000638560">
    <property type="component" value="Unassembled WGS sequence"/>
</dbReference>
<dbReference type="Pfam" id="PF13460">
    <property type="entry name" value="NAD_binding_10"/>
    <property type="match status" value="1"/>
</dbReference>
<feature type="domain" description="NAD(P)-binding" evidence="1">
    <location>
        <begin position="12"/>
        <end position="184"/>
    </location>
</feature>
<dbReference type="RefSeq" id="WP_196199232.1">
    <property type="nucleotide sequence ID" value="NZ_JADPUN010000031.1"/>
</dbReference>
<proteinExistence type="predicted"/>
<reference evidence="2 3" key="1">
    <citation type="submission" date="2020-11" db="EMBL/GenBank/DDBJ databases">
        <title>A novel isolate from a Black sea contaminated sediment with potential to produce alkanes: Plantactinospora alkalitolerans sp. nov.</title>
        <authorList>
            <person name="Carro L."/>
            <person name="Veyisoglu A."/>
            <person name="Guven K."/>
            <person name="Schumann P."/>
            <person name="Klenk H.-P."/>
            <person name="Sahin N."/>
        </authorList>
    </citation>
    <scope>NUCLEOTIDE SEQUENCE [LARGE SCALE GENOMIC DNA]</scope>
    <source>
        <strain evidence="2 3">S1510</strain>
    </source>
</reference>
<dbReference type="PANTHER" id="PTHR43162">
    <property type="match status" value="1"/>
</dbReference>
<dbReference type="Gene3D" id="3.40.50.720">
    <property type="entry name" value="NAD(P)-binding Rossmann-like Domain"/>
    <property type="match status" value="1"/>
</dbReference>
<dbReference type="PANTHER" id="PTHR43162:SF1">
    <property type="entry name" value="PRESTALK A DIFFERENTIATION PROTEIN A"/>
    <property type="match status" value="1"/>
</dbReference>